<organism evidence="2 3">
    <name type="scientific">Elysia crispata</name>
    <name type="common">lettuce slug</name>
    <dbReference type="NCBI Taxonomy" id="231223"/>
    <lineage>
        <taxon>Eukaryota</taxon>
        <taxon>Metazoa</taxon>
        <taxon>Spiralia</taxon>
        <taxon>Lophotrochozoa</taxon>
        <taxon>Mollusca</taxon>
        <taxon>Gastropoda</taxon>
        <taxon>Heterobranchia</taxon>
        <taxon>Euthyneura</taxon>
        <taxon>Panpulmonata</taxon>
        <taxon>Sacoglossa</taxon>
        <taxon>Placobranchoidea</taxon>
        <taxon>Plakobranchidae</taxon>
        <taxon>Elysia</taxon>
    </lineage>
</organism>
<comment type="caution">
    <text evidence="2">The sequence shown here is derived from an EMBL/GenBank/DDBJ whole genome shotgun (WGS) entry which is preliminary data.</text>
</comment>
<protein>
    <submittedName>
        <fullName evidence="2">Uncharacterized protein</fullName>
    </submittedName>
</protein>
<sequence>MEKPQRLRQRSAIAGLYQRYQRCSPVSVTITSLVIITITISILISFLIALFSYVSHHNITCHHHDHHQHTNFLLDSAVLLSPSP</sequence>
<dbReference type="Proteomes" id="UP001283361">
    <property type="component" value="Unassembled WGS sequence"/>
</dbReference>
<evidence type="ECO:0000313" key="2">
    <source>
        <dbReference type="EMBL" id="KAK3772843.1"/>
    </source>
</evidence>
<gene>
    <name evidence="2" type="ORF">RRG08_017407</name>
</gene>
<keyword evidence="1" id="KW-0812">Transmembrane</keyword>
<evidence type="ECO:0000256" key="1">
    <source>
        <dbReference type="SAM" id="Phobius"/>
    </source>
</evidence>
<keyword evidence="3" id="KW-1185">Reference proteome</keyword>
<dbReference type="EMBL" id="JAWDGP010003589">
    <property type="protein sequence ID" value="KAK3772843.1"/>
    <property type="molecule type" value="Genomic_DNA"/>
</dbReference>
<reference evidence="2" key="1">
    <citation type="journal article" date="2023" name="G3 (Bethesda)">
        <title>A reference genome for the long-term kleptoplast-retaining sea slug Elysia crispata morphotype clarki.</title>
        <authorList>
            <person name="Eastman K.E."/>
            <person name="Pendleton A.L."/>
            <person name="Shaikh M.A."/>
            <person name="Suttiyut T."/>
            <person name="Ogas R."/>
            <person name="Tomko P."/>
            <person name="Gavelis G."/>
            <person name="Widhalm J.R."/>
            <person name="Wisecaver J.H."/>
        </authorList>
    </citation>
    <scope>NUCLEOTIDE SEQUENCE</scope>
    <source>
        <strain evidence="2">ECLA1</strain>
    </source>
</reference>
<dbReference type="AlphaFoldDB" id="A0AAE1DKL3"/>
<name>A0AAE1DKL3_9GAST</name>
<feature type="transmembrane region" description="Helical" evidence="1">
    <location>
        <begin position="28"/>
        <end position="54"/>
    </location>
</feature>
<evidence type="ECO:0000313" key="3">
    <source>
        <dbReference type="Proteomes" id="UP001283361"/>
    </source>
</evidence>
<proteinExistence type="predicted"/>
<keyword evidence="1" id="KW-1133">Transmembrane helix</keyword>
<accession>A0AAE1DKL3</accession>
<keyword evidence="1" id="KW-0472">Membrane</keyword>